<dbReference type="SUPFAM" id="SSF56925">
    <property type="entry name" value="OMPA-like"/>
    <property type="match status" value="1"/>
</dbReference>
<feature type="chain" id="PRO_5011770840" evidence="5">
    <location>
        <begin position="27"/>
        <end position="222"/>
    </location>
</feature>
<reference evidence="8" key="1">
    <citation type="submission" date="2016-10" db="EMBL/GenBank/DDBJ databases">
        <authorList>
            <person name="Varghese N."/>
            <person name="Submissions S."/>
        </authorList>
    </citation>
    <scope>NUCLEOTIDE SEQUENCE [LARGE SCALE GENOMIC DNA]</scope>
    <source>
        <strain evidence="8">DSM 26922</strain>
    </source>
</reference>
<keyword evidence="2 5" id="KW-0732">Signal</keyword>
<dbReference type="InterPro" id="IPR051692">
    <property type="entry name" value="OMP-like"/>
</dbReference>
<dbReference type="GO" id="GO:0016020">
    <property type="term" value="C:membrane"/>
    <property type="evidence" value="ECO:0007669"/>
    <property type="project" value="UniProtKB-SubCell"/>
</dbReference>
<evidence type="ECO:0000256" key="1">
    <source>
        <dbReference type="ARBA" id="ARBA00004370"/>
    </source>
</evidence>
<evidence type="ECO:0000259" key="6">
    <source>
        <dbReference type="Pfam" id="PF13505"/>
    </source>
</evidence>
<dbReference type="PANTHER" id="PTHR34001:SF3">
    <property type="entry name" value="BLL7405 PROTEIN"/>
    <property type="match status" value="1"/>
</dbReference>
<name>A0A1H2V4S2_9RHOB</name>
<protein>
    <submittedName>
        <fullName evidence="7">Outer membrane protein beta-barrel domain-containing protein</fullName>
    </submittedName>
</protein>
<proteinExistence type="inferred from homology"/>
<dbReference type="Proteomes" id="UP000199441">
    <property type="component" value="Unassembled WGS sequence"/>
</dbReference>
<evidence type="ECO:0000256" key="4">
    <source>
        <dbReference type="ARBA" id="ARBA00038306"/>
    </source>
</evidence>
<dbReference type="EMBL" id="FNOI01000002">
    <property type="protein sequence ID" value="SDW62919.1"/>
    <property type="molecule type" value="Genomic_DNA"/>
</dbReference>
<feature type="domain" description="Outer membrane protein beta-barrel" evidence="6">
    <location>
        <begin position="18"/>
        <end position="222"/>
    </location>
</feature>
<evidence type="ECO:0000256" key="5">
    <source>
        <dbReference type="SAM" id="SignalP"/>
    </source>
</evidence>
<evidence type="ECO:0000313" key="7">
    <source>
        <dbReference type="EMBL" id="SDW62919.1"/>
    </source>
</evidence>
<evidence type="ECO:0000256" key="2">
    <source>
        <dbReference type="ARBA" id="ARBA00022729"/>
    </source>
</evidence>
<comment type="similarity">
    <text evidence="4">Belongs to the Omp25/RopB family.</text>
</comment>
<dbReference type="PANTHER" id="PTHR34001">
    <property type="entry name" value="BLL7405 PROTEIN"/>
    <property type="match status" value="1"/>
</dbReference>
<comment type="subcellular location">
    <subcellularLocation>
        <location evidence="1">Membrane</location>
    </subcellularLocation>
</comment>
<sequence>MVSIKNALTAACFMTASCATVQVANAQSATDWSGWYVGGQVTGLRGDDDWTFGNGASTSNAPSGGSAGVHVGYNWTSNGWVYGAELEYNTSNADAAASCPNTNFSCSTEIKSFAAVKAKIGKPITNGLLYGFVGGTVADVGHTTTSIATGAQSGSSKQTHAGWIAGLGYEAMIGATGWSWRGEYAYSVLEAETLPAGIIGGISTTDFNLSYQTLSLGVSRRF</sequence>
<keyword evidence="3" id="KW-0472">Membrane</keyword>
<dbReference type="Pfam" id="PF13505">
    <property type="entry name" value="OMP_b-brl"/>
    <property type="match status" value="1"/>
</dbReference>
<dbReference type="InterPro" id="IPR027385">
    <property type="entry name" value="Beta-barrel_OMP"/>
</dbReference>
<keyword evidence="8" id="KW-1185">Reference proteome</keyword>
<evidence type="ECO:0000313" key="8">
    <source>
        <dbReference type="Proteomes" id="UP000199441"/>
    </source>
</evidence>
<feature type="signal peptide" evidence="5">
    <location>
        <begin position="1"/>
        <end position="26"/>
    </location>
</feature>
<gene>
    <name evidence="7" type="ORF">SAMN04488001_1390</name>
</gene>
<evidence type="ECO:0000256" key="3">
    <source>
        <dbReference type="ARBA" id="ARBA00023136"/>
    </source>
</evidence>
<dbReference type="Gene3D" id="2.40.160.20">
    <property type="match status" value="1"/>
</dbReference>
<dbReference type="PROSITE" id="PS51257">
    <property type="entry name" value="PROKAR_LIPOPROTEIN"/>
    <property type="match status" value="1"/>
</dbReference>
<accession>A0A1H2V4S2</accession>
<dbReference type="RefSeq" id="WP_089946009.1">
    <property type="nucleotide sequence ID" value="NZ_FNOI01000002.1"/>
</dbReference>
<organism evidence="7 8">
    <name type="scientific">Litoreibacter albidus</name>
    <dbReference type="NCBI Taxonomy" id="670155"/>
    <lineage>
        <taxon>Bacteria</taxon>
        <taxon>Pseudomonadati</taxon>
        <taxon>Pseudomonadota</taxon>
        <taxon>Alphaproteobacteria</taxon>
        <taxon>Rhodobacterales</taxon>
        <taxon>Roseobacteraceae</taxon>
        <taxon>Litoreibacter</taxon>
    </lineage>
</organism>
<dbReference type="InterPro" id="IPR011250">
    <property type="entry name" value="OMP/PagP_B-barrel"/>
</dbReference>
<dbReference type="AlphaFoldDB" id="A0A1H2V4S2"/>
<dbReference type="OrthoDB" id="9815357at2"/>
<dbReference type="STRING" id="670155.SAMN04488001_1390"/>